<accession>A0A7M2STQ7</accession>
<dbReference type="AlphaFoldDB" id="A0A7M2STQ7"/>
<proteinExistence type="predicted"/>
<dbReference type="EMBL" id="CP063373">
    <property type="protein sequence ID" value="QOV38903.1"/>
    <property type="molecule type" value="Genomic_DNA"/>
</dbReference>
<keyword evidence="3" id="KW-0456">Lyase</keyword>
<evidence type="ECO:0000313" key="7">
    <source>
        <dbReference type="EMBL" id="QOV38903.1"/>
    </source>
</evidence>
<dbReference type="SUPFAM" id="SSF56322">
    <property type="entry name" value="ADC synthase"/>
    <property type="match status" value="1"/>
</dbReference>
<dbReference type="GO" id="GO:0004049">
    <property type="term" value="F:anthranilate synthase activity"/>
    <property type="evidence" value="ECO:0007669"/>
    <property type="project" value="UniProtKB-EC"/>
</dbReference>
<feature type="domain" description="Glutamine amidotransferase" evidence="5">
    <location>
        <begin position="426"/>
        <end position="609"/>
    </location>
</feature>
<dbReference type="Proteomes" id="UP000594205">
    <property type="component" value="Chromosome"/>
</dbReference>
<evidence type="ECO:0000256" key="3">
    <source>
        <dbReference type="ARBA" id="ARBA00023239"/>
    </source>
</evidence>
<dbReference type="PROSITE" id="PS51273">
    <property type="entry name" value="GATASE_TYPE_1"/>
    <property type="match status" value="1"/>
</dbReference>
<comment type="catalytic activity">
    <reaction evidence="4">
        <text>chorismate + L-glutamine = anthranilate + pyruvate + L-glutamate + H(+)</text>
        <dbReference type="Rhea" id="RHEA:21732"/>
        <dbReference type="ChEBI" id="CHEBI:15361"/>
        <dbReference type="ChEBI" id="CHEBI:15378"/>
        <dbReference type="ChEBI" id="CHEBI:16567"/>
        <dbReference type="ChEBI" id="CHEBI:29748"/>
        <dbReference type="ChEBI" id="CHEBI:29985"/>
        <dbReference type="ChEBI" id="CHEBI:58359"/>
        <dbReference type="EC" id="4.1.3.27"/>
    </reaction>
</comment>
<organism evidence="7 8">
    <name type="scientific">Streptomyces ferrugineus</name>
    <dbReference type="NCBI Taxonomy" id="1413221"/>
    <lineage>
        <taxon>Bacteria</taxon>
        <taxon>Bacillati</taxon>
        <taxon>Actinomycetota</taxon>
        <taxon>Actinomycetes</taxon>
        <taxon>Kitasatosporales</taxon>
        <taxon>Streptomycetaceae</taxon>
        <taxon>Streptomyces</taxon>
    </lineage>
</organism>
<evidence type="ECO:0000259" key="6">
    <source>
        <dbReference type="Pfam" id="PF00425"/>
    </source>
</evidence>
<dbReference type="PRINTS" id="PR00096">
    <property type="entry name" value="GATASE"/>
</dbReference>
<dbReference type="Pfam" id="PF00117">
    <property type="entry name" value="GATase"/>
    <property type="match status" value="1"/>
</dbReference>
<keyword evidence="2" id="KW-0315">Glutamine amidotransferase</keyword>
<dbReference type="InterPro" id="IPR006221">
    <property type="entry name" value="TrpG/PapA_dom"/>
</dbReference>
<keyword evidence="8" id="KW-1185">Reference proteome</keyword>
<dbReference type="PRINTS" id="PR00097">
    <property type="entry name" value="ANTSNTHASEII"/>
</dbReference>
<dbReference type="SUPFAM" id="SSF52317">
    <property type="entry name" value="Class I glutamine amidotransferase-like"/>
    <property type="match status" value="1"/>
</dbReference>
<dbReference type="CDD" id="cd01743">
    <property type="entry name" value="GATase1_Anthranilate_Synthase"/>
    <property type="match status" value="1"/>
</dbReference>
<dbReference type="EC" id="4.1.3.27" evidence="1"/>
<dbReference type="GO" id="GO:0000162">
    <property type="term" value="P:L-tryptophan biosynthetic process"/>
    <property type="evidence" value="ECO:0007669"/>
    <property type="project" value="TreeGrafter"/>
</dbReference>
<dbReference type="InterPro" id="IPR017926">
    <property type="entry name" value="GATASE"/>
</dbReference>
<dbReference type="InterPro" id="IPR029062">
    <property type="entry name" value="Class_I_gatase-like"/>
</dbReference>
<dbReference type="PANTHER" id="PTHR11236">
    <property type="entry name" value="AMINOBENZOATE/ANTHRANILATE SYNTHASE"/>
    <property type="match status" value="1"/>
</dbReference>
<dbReference type="KEGG" id="sfeu:IM697_11280"/>
<sequence length="618" mass="67049">MQLLDLLDDPRPFALLRRRTPGHDESTVEVFLGPVAAYDRLADLPDEGLVLVPFRQIRERGFDVRDDGTPLAVLSPEETYEIPLADALAQLPSHDVRVEGGGFDVGDEEYARIVGRVLREEIGRGEGANFVIRRTYQGSIPGFSRADALALFRRLLEGERGAYWTFVVHTGERTLVGASPEVHVRMSGGTVVMNPISGTYRYPAEGPTPEHLLDFLADGKEIEELSMVVDEELKMMCTVGDMGGVVVGPRLKEMAHLAHTEYELRGKSSLDVREVLKETMFAATVTGSPVQNACRVIERHEAGGRGYYAGALALIGRDSGGAQTLDSPILIRTADIDADGGLRVPVGATLVRGSDPASEVAETHAKAAGVLAALGVRPSRPRAEHARVRLADDPRVRAALDGRRTSLAPFWLRMQERSAELTGHALVVDGEDTFTAMLAHVLRSSGLEVTVRRYDEPGLREVVIAHEGPMVLGPGPGDPSDLTDPKMRFLRDLTAEVIRNHRHGVLGVCLGHELIAAELGLEIVRKQVPYQGAQTTIDLFGRDETVGFYNSFVARCDDEVAEELGAHGIGISRADNGEVHAVRGPGFAGVQFHPESVLTLNGAAVVRELIAQLRRTTV</sequence>
<evidence type="ECO:0000256" key="2">
    <source>
        <dbReference type="ARBA" id="ARBA00022962"/>
    </source>
</evidence>
<dbReference type="Pfam" id="PF00425">
    <property type="entry name" value="Chorismate_bind"/>
    <property type="match status" value="1"/>
</dbReference>
<protein>
    <recommendedName>
        <fullName evidence="1">anthranilate synthase</fullName>
        <ecNumber evidence="1">4.1.3.27</ecNumber>
    </recommendedName>
</protein>
<evidence type="ECO:0000259" key="5">
    <source>
        <dbReference type="Pfam" id="PF00117"/>
    </source>
</evidence>
<dbReference type="InterPro" id="IPR019999">
    <property type="entry name" value="Anth_synth_I-like"/>
</dbReference>
<name>A0A7M2STQ7_9ACTN</name>
<gene>
    <name evidence="7" type="ORF">IM697_11280</name>
</gene>
<dbReference type="Gene3D" id="3.60.120.10">
    <property type="entry name" value="Anthranilate synthase"/>
    <property type="match status" value="1"/>
</dbReference>
<dbReference type="PANTHER" id="PTHR11236:SF49">
    <property type="entry name" value="ANTHRANILATE SYNTHASE COMPONENT 1"/>
    <property type="match status" value="1"/>
</dbReference>
<dbReference type="Gene3D" id="3.40.50.880">
    <property type="match status" value="1"/>
</dbReference>
<evidence type="ECO:0000256" key="1">
    <source>
        <dbReference type="ARBA" id="ARBA00012266"/>
    </source>
</evidence>
<dbReference type="InterPro" id="IPR005801">
    <property type="entry name" value="ADC_synthase"/>
</dbReference>
<evidence type="ECO:0000313" key="8">
    <source>
        <dbReference type="Proteomes" id="UP000594205"/>
    </source>
</evidence>
<feature type="domain" description="Chorismate-utilising enzyme C-terminal" evidence="6">
    <location>
        <begin position="108"/>
        <end position="366"/>
    </location>
</feature>
<dbReference type="InterPro" id="IPR015890">
    <property type="entry name" value="Chorismate_C"/>
</dbReference>
<reference evidence="7 8" key="1">
    <citation type="submission" date="2020-10" db="EMBL/GenBank/DDBJ databases">
        <title>Streptomyces ferrugineus complate genome analysis.</title>
        <authorList>
            <person name="Anwar N."/>
        </authorList>
    </citation>
    <scope>NUCLEOTIDE SEQUENCE [LARGE SCALE GENOMIC DNA]</scope>
    <source>
        <strain evidence="7 8">CCTCC AA2014009</strain>
    </source>
</reference>
<evidence type="ECO:0000256" key="4">
    <source>
        <dbReference type="ARBA" id="ARBA00047683"/>
    </source>
</evidence>
<dbReference type="RefSeq" id="WP_194047151.1">
    <property type="nucleotide sequence ID" value="NZ_CP063373.1"/>
</dbReference>